<dbReference type="AlphaFoldDB" id="A0A9W2ZI65"/>
<evidence type="ECO:0000313" key="13">
    <source>
        <dbReference type="RefSeq" id="XP_055874644.1"/>
    </source>
</evidence>
<keyword evidence="5" id="KW-0694">RNA-binding</keyword>
<dbReference type="InterPro" id="IPR036085">
    <property type="entry name" value="PAZ_dom_sf"/>
</dbReference>
<dbReference type="Gene3D" id="2.170.260.10">
    <property type="entry name" value="paz domain"/>
    <property type="match status" value="1"/>
</dbReference>
<feature type="domain" description="Piwi" evidence="10">
    <location>
        <begin position="624"/>
        <end position="916"/>
    </location>
</feature>
<feature type="domain" description="PAZ" evidence="9">
    <location>
        <begin position="345"/>
        <end position="460"/>
    </location>
</feature>
<dbReference type="SUPFAM" id="SSF101690">
    <property type="entry name" value="PAZ domain"/>
    <property type="match status" value="1"/>
</dbReference>
<comment type="similarity">
    <text evidence="7">Belongs to the argonaute family. Piwi subfamily.</text>
</comment>
<proteinExistence type="inferred from homology"/>
<dbReference type="FunFam" id="3.30.420.10:FF:000014">
    <property type="entry name" value="Piwi-like RNA-mediated gene silencing 1"/>
    <property type="match status" value="1"/>
</dbReference>
<dbReference type="InterPro" id="IPR012337">
    <property type="entry name" value="RNaseH-like_sf"/>
</dbReference>
<evidence type="ECO:0000313" key="12">
    <source>
        <dbReference type="RefSeq" id="XP_055874643.1"/>
    </source>
</evidence>
<dbReference type="SMART" id="SM00949">
    <property type="entry name" value="PAZ"/>
    <property type="match status" value="1"/>
</dbReference>
<dbReference type="InterPro" id="IPR036397">
    <property type="entry name" value="RNaseH_sf"/>
</dbReference>
<name>A0A9W2ZI65_BIOGL</name>
<evidence type="ECO:0000259" key="9">
    <source>
        <dbReference type="PROSITE" id="PS50821"/>
    </source>
</evidence>
<evidence type="ECO:0000256" key="1">
    <source>
        <dbReference type="ARBA" id="ARBA00004496"/>
    </source>
</evidence>
<dbReference type="GO" id="GO:0031047">
    <property type="term" value="P:regulatory ncRNA-mediated gene silencing"/>
    <property type="evidence" value="ECO:0007669"/>
    <property type="project" value="UniProtKB-KW"/>
</dbReference>
<dbReference type="FunFam" id="2.170.260.10:FF:000003">
    <property type="entry name" value="Piwi-like RNA-mediated gene silencing 2"/>
    <property type="match status" value="1"/>
</dbReference>
<dbReference type="PANTHER" id="PTHR22891">
    <property type="entry name" value="EUKARYOTIC TRANSLATION INITIATION FACTOR 2C"/>
    <property type="match status" value="1"/>
</dbReference>
<dbReference type="CDD" id="cd02845">
    <property type="entry name" value="PAZ_piwi_like"/>
    <property type="match status" value="1"/>
</dbReference>
<keyword evidence="3" id="KW-0963">Cytoplasm</keyword>
<accession>A0A9W2ZI65</accession>
<dbReference type="GO" id="GO:0003723">
    <property type="term" value="F:RNA binding"/>
    <property type="evidence" value="ECO:0007669"/>
    <property type="project" value="UniProtKB-KW"/>
</dbReference>
<dbReference type="Gene3D" id="3.40.50.2300">
    <property type="match status" value="1"/>
</dbReference>
<evidence type="ECO:0000256" key="2">
    <source>
        <dbReference type="ARBA" id="ARBA00022473"/>
    </source>
</evidence>
<dbReference type="RefSeq" id="XP_055874643.1">
    <property type="nucleotide sequence ID" value="XM_056018668.1"/>
</dbReference>
<dbReference type="RefSeq" id="XP_055874644.1">
    <property type="nucleotide sequence ID" value="XM_056018669.1"/>
</dbReference>
<evidence type="ECO:0000256" key="7">
    <source>
        <dbReference type="ARBA" id="ARBA00038291"/>
    </source>
</evidence>
<feature type="region of interest" description="Disordered" evidence="8">
    <location>
        <begin position="22"/>
        <end position="41"/>
    </location>
</feature>
<evidence type="ECO:0000256" key="8">
    <source>
        <dbReference type="SAM" id="MobiDB-lite"/>
    </source>
</evidence>
<comment type="subcellular location">
    <subcellularLocation>
        <location evidence="1">Cytoplasm</location>
    </subcellularLocation>
</comment>
<evidence type="ECO:0000256" key="5">
    <source>
        <dbReference type="ARBA" id="ARBA00022884"/>
    </source>
</evidence>
<dbReference type="InterPro" id="IPR003100">
    <property type="entry name" value="PAZ_dom"/>
</dbReference>
<reference evidence="12 13" key="1">
    <citation type="submission" date="2025-04" db="UniProtKB">
        <authorList>
            <consortium name="RefSeq"/>
        </authorList>
    </citation>
    <scope>IDENTIFICATION</scope>
</reference>
<dbReference type="GO" id="GO:0030154">
    <property type="term" value="P:cell differentiation"/>
    <property type="evidence" value="ECO:0007669"/>
    <property type="project" value="UniProtKB-KW"/>
</dbReference>
<dbReference type="GeneID" id="106076129"/>
<dbReference type="Pfam" id="PF02170">
    <property type="entry name" value="PAZ"/>
    <property type="match status" value="1"/>
</dbReference>
<dbReference type="RefSeq" id="XP_055874645.1">
    <property type="nucleotide sequence ID" value="XM_056018670.1"/>
</dbReference>
<evidence type="ECO:0000256" key="4">
    <source>
        <dbReference type="ARBA" id="ARBA00022782"/>
    </source>
</evidence>
<organism evidence="11 13">
    <name type="scientific">Biomphalaria glabrata</name>
    <name type="common">Bloodfluke planorb</name>
    <name type="synonym">Freshwater snail</name>
    <dbReference type="NCBI Taxonomy" id="6526"/>
    <lineage>
        <taxon>Eukaryota</taxon>
        <taxon>Metazoa</taxon>
        <taxon>Spiralia</taxon>
        <taxon>Lophotrochozoa</taxon>
        <taxon>Mollusca</taxon>
        <taxon>Gastropoda</taxon>
        <taxon>Heterobranchia</taxon>
        <taxon>Euthyneura</taxon>
        <taxon>Panpulmonata</taxon>
        <taxon>Hygrophila</taxon>
        <taxon>Lymnaeoidea</taxon>
        <taxon>Planorbidae</taxon>
        <taxon>Biomphalaria</taxon>
    </lineage>
</organism>
<feature type="region of interest" description="Disordered" evidence="8">
    <location>
        <begin position="57"/>
        <end position="79"/>
    </location>
</feature>
<feature type="compositionally biased region" description="Polar residues" evidence="8">
    <location>
        <begin position="66"/>
        <end position="76"/>
    </location>
</feature>
<keyword evidence="2" id="KW-0217">Developmental protein</keyword>
<evidence type="ECO:0000256" key="3">
    <source>
        <dbReference type="ARBA" id="ARBA00022490"/>
    </source>
</evidence>
<keyword evidence="11" id="KW-1185">Reference proteome</keyword>
<evidence type="ECO:0000256" key="6">
    <source>
        <dbReference type="ARBA" id="ARBA00023158"/>
    </source>
</evidence>
<dbReference type="InterPro" id="IPR003165">
    <property type="entry name" value="Piwi"/>
</dbReference>
<dbReference type="Proteomes" id="UP001165740">
    <property type="component" value="Chromosome 2"/>
</dbReference>
<dbReference type="PROSITE" id="PS50821">
    <property type="entry name" value="PAZ"/>
    <property type="match status" value="1"/>
</dbReference>
<dbReference type="Pfam" id="PF02171">
    <property type="entry name" value="Piwi"/>
    <property type="match status" value="1"/>
</dbReference>
<dbReference type="OMA" id="EGGLKLC"/>
<dbReference type="OrthoDB" id="10252740at2759"/>
<evidence type="ECO:0000313" key="11">
    <source>
        <dbReference type="Proteomes" id="UP001165740"/>
    </source>
</evidence>
<gene>
    <name evidence="12 13 14" type="primary">LOC106076129</name>
</gene>
<dbReference type="SUPFAM" id="SSF53098">
    <property type="entry name" value="Ribonuclease H-like"/>
    <property type="match status" value="1"/>
</dbReference>
<dbReference type="GO" id="GO:0005737">
    <property type="term" value="C:cytoplasm"/>
    <property type="evidence" value="ECO:0007669"/>
    <property type="project" value="UniProtKB-SubCell"/>
</dbReference>
<evidence type="ECO:0000259" key="10">
    <source>
        <dbReference type="PROSITE" id="PS50822"/>
    </source>
</evidence>
<dbReference type="PROSITE" id="PS50822">
    <property type="entry name" value="PIWI"/>
    <property type="match status" value="1"/>
</dbReference>
<sequence>MATGRGGRGAALLEALANNLSNRPGLKEEEPQSKQFSSGASLGRGSLLAAALKQTGETKPSLLSEPAQSTLSTPSIESKPLGRGFAAMKALLQHQQQIPMVGRGMGVSAQTSSTSLYHPTSSQASPALTAPLLANQNNSGSQDIDEISRRLGQVDVQEQPRRKERERLPTVTMIGTEGTPLDLSANYVRVKCTNPGVYLYSVQFSPPIDNRKLMMKLLMEHKDKFPTLNSFDGNIFYLPYKLPQEEVNLTSTRKTDGSKISIKLSYVKMVPPEHCCHLYNVIFRRIMYILQMCQVGKYYYNPNTPAVVPQHKLEVWPGYITAIKEHEGGLLLLLDASHRVLRTETVHDIMEKSYHLNPSNYKSDVFKMVVGCVVLTRYNNKTYRVDDILWDSSPMERFQLKTGESMTFEEYYRKQHNIVIKNPSQPLLLSKRKPPKGMPPGFKMDPEFLCLVPELCYMSGLTDDIRSQFTVMKDLAAHTRVTPAQRQFAMKKFVNNVNSNPDAKKELAIWGLELDSSTVSINGRLLPMEKIIMGNKEFMAGPQCDWSRDVCRNELVSAVSLMNWGVFYIRKDAPRVNDFIRCLQNEAKNMGINCLVPFRKELVNEKIETLVQELRNSINSKVQLVVVVNPTNREDRYSAIKKVCCVEAPVPSQVIISKTIAKPDKLRSVVQKIALQINCKLGGELWSVPIPLQKLMVVGIDTYHCPTKKKASIGGFVASMNHTCTRWYSKVCIQQPGQELVQGLQICLTAALRKFHAENHFLPEKIVIFRDGVGDGQLDVLADHEVKQLHRCFTSFGEYTPFCTTVCVQKRINTRIYSRERNGEMANPPPGTVVDHTVTRRDRYDYFIVSQHVRHGTVSPTHYIVVDDGIGLKPGQMQRLTYKMTYLYYNWPGTVRVPAPCQYAHKLAYLVGESIGREPAECLSDRLFFL</sequence>
<dbReference type="Gene3D" id="3.30.420.10">
    <property type="entry name" value="Ribonuclease H-like superfamily/Ribonuclease H"/>
    <property type="match status" value="1"/>
</dbReference>
<dbReference type="Pfam" id="PF23278">
    <property type="entry name" value="Piwi_N"/>
    <property type="match status" value="1"/>
</dbReference>
<evidence type="ECO:0000313" key="14">
    <source>
        <dbReference type="RefSeq" id="XP_055874645.1"/>
    </source>
</evidence>
<keyword evidence="6" id="KW-0943">RNA-mediated gene silencing</keyword>
<protein>
    <submittedName>
        <fullName evidence="12 13">Piwi-like protein 1</fullName>
    </submittedName>
</protein>
<dbReference type="CDD" id="cd04658">
    <property type="entry name" value="Piwi_piwi-like_Euk"/>
    <property type="match status" value="1"/>
</dbReference>
<dbReference type="SMART" id="SM00950">
    <property type="entry name" value="Piwi"/>
    <property type="match status" value="1"/>
</dbReference>
<keyword evidence="4" id="KW-0221">Differentiation</keyword>